<feature type="signal peptide" evidence="1">
    <location>
        <begin position="1"/>
        <end position="16"/>
    </location>
</feature>
<keyword evidence="1" id="KW-0732">Signal</keyword>
<protein>
    <recommendedName>
        <fullName evidence="4">CBM1 domain-containing protein</fullName>
    </recommendedName>
</protein>
<evidence type="ECO:0008006" key="4">
    <source>
        <dbReference type="Google" id="ProtNLM"/>
    </source>
</evidence>
<evidence type="ECO:0000313" key="3">
    <source>
        <dbReference type="Proteomes" id="UP000283269"/>
    </source>
</evidence>
<dbReference type="EMBL" id="NHYD01001521">
    <property type="protein sequence ID" value="PPQ90899.1"/>
    <property type="molecule type" value="Genomic_DNA"/>
</dbReference>
<accession>A0A409XJG8</accession>
<organism evidence="2 3">
    <name type="scientific">Psilocybe cyanescens</name>
    <dbReference type="NCBI Taxonomy" id="93625"/>
    <lineage>
        <taxon>Eukaryota</taxon>
        <taxon>Fungi</taxon>
        <taxon>Dikarya</taxon>
        <taxon>Basidiomycota</taxon>
        <taxon>Agaricomycotina</taxon>
        <taxon>Agaricomycetes</taxon>
        <taxon>Agaricomycetidae</taxon>
        <taxon>Agaricales</taxon>
        <taxon>Agaricineae</taxon>
        <taxon>Strophariaceae</taxon>
        <taxon>Psilocybe</taxon>
    </lineage>
</organism>
<name>A0A409XJG8_PSICY</name>
<comment type="caution">
    <text evidence="2">The sequence shown here is derived from an EMBL/GenBank/DDBJ whole genome shotgun (WGS) entry which is preliminary data.</text>
</comment>
<dbReference type="Proteomes" id="UP000283269">
    <property type="component" value="Unassembled WGS sequence"/>
</dbReference>
<reference evidence="2 3" key="1">
    <citation type="journal article" date="2018" name="Evol. Lett.">
        <title>Horizontal gene cluster transfer increased hallucinogenic mushroom diversity.</title>
        <authorList>
            <person name="Reynolds H.T."/>
            <person name="Vijayakumar V."/>
            <person name="Gluck-Thaler E."/>
            <person name="Korotkin H.B."/>
            <person name="Matheny P.B."/>
            <person name="Slot J.C."/>
        </authorList>
    </citation>
    <scope>NUCLEOTIDE SEQUENCE [LARGE SCALE GENOMIC DNA]</scope>
    <source>
        <strain evidence="2 3">2631</strain>
    </source>
</reference>
<gene>
    <name evidence="2" type="ORF">CVT25_007369</name>
</gene>
<evidence type="ECO:0000313" key="2">
    <source>
        <dbReference type="EMBL" id="PPQ90899.1"/>
    </source>
</evidence>
<proteinExistence type="predicted"/>
<keyword evidence="3" id="KW-1185">Reference proteome</keyword>
<dbReference type="AlphaFoldDB" id="A0A409XJG8"/>
<dbReference type="InParanoid" id="A0A409XJG8"/>
<sequence length="72" mass="7583">MKLFVLTALIAATALASPVEDTTVVLASTTVTNDRITDANLPGEHQVAEDGPAQGCRWEDTAPFCARSRGIP</sequence>
<feature type="chain" id="PRO_5019371419" description="CBM1 domain-containing protein" evidence="1">
    <location>
        <begin position="17"/>
        <end position="72"/>
    </location>
</feature>
<evidence type="ECO:0000256" key="1">
    <source>
        <dbReference type="SAM" id="SignalP"/>
    </source>
</evidence>